<gene>
    <name evidence="3" type="ORF">DAPPUDRAFT_94668</name>
</gene>
<evidence type="ECO:0000313" key="4">
    <source>
        <dbReference type="Proteomes" id="UP000000305"/>
    </source>
</evidence>
<feature type="region of interest" description="Disordered" evidence="1">
    <location>
        <begin position="108"/>
        <end position="128"/>
    </location>
</feature>
<dbReference type="EMBL" id="GL732524">
    <property type="protein sequence ID" value="EFX89788.1"/>
    <property type="molecule type" value="Genomic_DNA"/>
</dbReference>
<dbReference type="AlphaFoldDB" id="E9FSP7"/>
<accession>E9FSP7</accession>
<keyword evidence="2" id="KW-1133">Transmembrane helix</keyword>
<reference evidence="3 4" key="1">
    <citation type="journal article" date="2011" name="Science">
        <title>The ecoresponsive genome of Daphnia pulex.</title>
        <authorList>
            <person name="Colbourne J.K."/>
            <person name="Pfrender M.E."/>
            <person name="Gilbert D."/>
            <person name="Thomas W.K."/>
            <person name="Tucker A."/>
            <person name="Oakley T.H."/>
            <person name="Tokishita S."/>
            <person name="Aerts A."/>
            <person name="Arnold G.J."/>
            <person name="Basu M.K."/>
            <person name="Bauer D.J."/>
            <person name="Caceres C.E."/>
            <person name="Carmel L."/>
            <person name="Casola C."/>
            <person name="Choi J.H."/>
            <person name="Detter J.C."/>
            <person name="Dong Q."/>
            <person name="Dusheyko S."/>
            <person name="Eads B.D."/>
            <person name="Frohlich T."/>
            <person name="Geiler-Samerotte K.A."/>
            <person name="Gerlach D."/>
            <person name="Hatcher P."/>
            <person name="Jogdeo S."/>
            <person name="Krijgsveld J."/>
            <person name="Kriventseva E.V."/>
            <person name="Kultz D."/>
            <person name="Laforsch C."/>
            <person name="Lindquist E."/>
            <person name="Lopez J."/>
            <person name="Manak J.R."/>
            <person name="Muller J."/>
            <person name="Pangilinan J."/>
            <person name="Patwardhan R.P."/>
            <person name="Pitluck S."/>
            <person name="Pritham E.J."/>
            <person name="Rechtsteiner A."/>
            <person name="Rho M."/>
            <person name="Rogozin I.B."/>
            <person name="Sakarya O."/>
            <person name="Salamov A."/>
            <person name="Schaack S."/>
            <person name="Shapiro H."/>
            <person name="Shiga Y."/>
            <person name="Skalitzky C."/>
            <person name="Smith Z."/>
            <person name="Souvorov A."/>
            <person name="Sung W."/>
            <person name="Tang Z."/>
            <person name="Tsuchiya D."/>
            <person name="Tu H."/>
            <person name="Vos H."/>
            <person name="Wang M."/>
            <person name="Wolf Y.I."/>
            <person name="Yamagata H."/>
            <person name="Yamada T."/>
            <person name="Ye Y."/>
            <person name="Shaw J.R."/>
            <person name="Andrews J."/>
            <person name="Crease T.J."/>
            <person name="Tang H."/>
            <person name="Lucas S.M."/>
            <person name="Robertson H.M."/>
            <person name="Bork P."/>
            <person name="Koonin E.V."/>
            <person name="Zdobnov E.M."/>
            <person name="Grigoriev I.V."/>
            <person name="Lynch M."/>
            <person name="Boore J.L."/>
        </authorList>
    </citation>
    <scope>NUCLEOTIDE SEQUENCE [LARGE SCALE GENOMIC DNA]</scope>
</reference>
<evidence type="ECO:0000256" key="2">
    <source>
        <dbReference type="SAM" id="Phobius"/>
    </source>
</evidence>
<dbReference type="InParanoid" id="E9FSP7"/>
<name>E9FSP7_DAPPU</name>
<keyword evidence="2" id="KW-0812">Transmembrane</keyword>
<feature type="compositionally biased region" description="Acidic residues" evidence="1">
    <location>
        <begin position="108"/>
        <end position="117"/>
    </location>
</feature>
<keyword evidence="4" id="KW-1185">Reference proteome</keyword>
<dbReference type="Proteomes" id="UP000000305">
    <property type="component" value="Unassembled WGS sequence"/>
</dbReference>
<feature type="compositionally biased region" description="Basic and acidic residues" evidence="1">
    <location>
        <begin position="118"/>
        <end position="128"/>
    </location>
</feature>
<proteinExistence type="predicted"/>
<keyword evidence="2" id="KW-0472">Membrane</keyword>
<dbReference type="KEGG" id="dpx:DAPPUDRAFT_94668"/>
<sequence length="128" mass="14254">MAVSCCKARFKGRTEKYCHPRELATLLASYERWSLGVELALAFNLAIVVSLVVFLLCTRKPGCGSSCILNCCTKGGANQSDKKKKQEYHHLVSTTSLNKSSNLVVDVYTDEPDDDEPESQRRPIINDK</sequence>
<evidence type="ECO:0000256" key="1">
    <source>
        <dbReference type="SAM" id="MobiDB-lite"/>
    </source>
</evidence>
<protein>
    <submittedName>
        <fullName evidence="3">Uncharacterized protein</fullName>
    </submittedName>
</protein>
<feature type="transmembrane region" description="Helical" evidence="2">
    <location>
        <begin position="33"/>
        <end position="56"/>
    </location>
</feature>
<organism evidence="3 4">
    <name type="scientific">Daphnia pulex</name>
    <name type="common">Water flea</name>
    <dbReference type="NCBI Taxonomy" id="6669"/>
    <lineage>
        <taxon>Eukaryota</taxon>
        <taxon>Metazoa</taxon>
        <taxon>Ecdysozoa</taxon>
        <taxon>Arthropoda</taxon>
        <taxon>Crustacea</taxon>
        <taxon>Branchiopoda</taxon>
        <taxon>Diplostraca</taxon>
        <taxon>Cladocera</taxon>
        <taxon>Anomopoda</taxon>
        <taxon>Daphniidae</taxon>
        <taxon>Daphnia</taxon>
    </lineage>
</organism>
<evidence type="ECO:0000313" key="3">
    <source>
        <dbReference type="EMBL" id="EFX89788.1"/>
    </source>
</evidence>
<dbReference type="HOGENOM" id="CLU_1961796_0_0_1"/>